<keyword evidence="6" id="KW-0378">Hydrolase</keyword>
<keyword evidence="2 3" id="KW-0647">Proteasome</keyword>
<comment type="similarity">
    <text evidence="3 4">Belongs to the peptidase T1A family.</text>
</comment>
<dbReference type="NCBIfam" id="TIGR03691">
    <property type="entry name" value="20S_bact_alpha"/>
    <property type="match status" value="1"/>
</dbReference>
<comment type="function">
    <text evidence="3">Component of the proteasome core, a large protease complex with broad specificity involved in protein degradation.</text>
</comment>
<evidence type="ECO:0000256" key="4">
    <source>
        <dbReference type="PROSITE-ProRule" id="PRU00808"/>
    </source>
</evidence>
<evidence type="ECO:0000256" key="3">
    <source>
        <dbReference type="HAMAP-Rule" id="MF_00289"/>
    </source>
</evidence>
<keyword evidence="7" id="KW-1185">Reference proteome</keyword>
<comment type="subunit">
    <text evidence="3">The 20S proteasome core is composed of 14 alpha and 14 beta subunits that assemble into four stacked heptameric rings, resulting in a barrel-shaped structure. The two inner rings, each composed of seven catalytic beta subunits, are sandwiched by two outer rings, each composed of seven alpha subunits. The catalytic chamber with the active sites is on the inside of the barrel. Has a gated structure, the ends of the cylinder being occluded by the N-termini of the alpha-subunits. Is capped by the proteasome-associated ATPase, ARC.</text>
</comment>
<feature type="compositionally biased region" description="Polar residues" evidence="5">
    <location>
        <begin position="246"/>
        <end position="259"/>
    </location>
</feature>
<evidence type="ECO:0000256" key="1">
    <source>
        <dbReference type="ARBA" id="ARBA00022490"/>
    </source>
</evidence>
<dbReference type="Proteomes" id="UP000292235">
    <property type="component" value="Chromosome"/>
</dbReference>
<feature type="compositionally biased region" description="Low complexity" evidence="5">
    <location>
        <begin position="235"/>
        <end position="245"/>
    </location>
</feature>
<evidence type="ECO:0000256" key="2">
    <source>
        <dbReference type="ARBA" id="ARBA00022942"/>
    </source>
</evidence>
<dbReference type="CDD" id="cd01906">
    <property type="entry name" value="proteasome_protease_HslV"/>
    <property type="match status" value="1"/>
</dbReference>
<dbReference type="InterPro" id="IPR022296">
    <property type="entry name" value="Proteasome_asu_bac"/>
</dbReference>
<gene>
    <name evidence="3 6" type="primary">prcA</name>
    <name evidence="6" type="ORF">EKD16_11910</name>
</gene>
<dbReference type="InterPro" id="IPR029055">
    <property type="entry name" value="Ntn_hydrolases_N"/>
</dbReference>
<feature type="region of interest" description="Disordered" evidence="5">
    <location>
        <begin position="230"/>
        <end position="259"/>
    </location>
</feature>
<evidence type="ECO:0000313" key="6">
    <source>
        <dbReference type="EMBL" id="QBI54165.1"/>
    </source>
</evidence>
<dbReference type="SUPFAM" id="SSF56235">
    <property type="entry name" value="N-terminal nucleophile aminohydrolases (Ntn hydrolases)"/>
    <property type="match status" value="1"/>
</dbReference>
<dbReference type="EMBL" id="CP036455">
    <property type="protein sequence ID" value="QBI54165.1"/>
    <property type="molecule type" value="Genomic_DNA"/>
</dbReference>
<sequence length="259" mass="27920">MSMPFYVSPEQSMKDKADYARKGIARGRSAVVLQYDGGILFVADNISRTLHKISELYDRIAFAAVGRYNEFENLRQMGVRMADVRGYAYDRSDVSGRVLANVYAQTLGTVFSESNKPWEVEIVVAEVGEDPADDQIYRITFDGSVVDEQGFLAMGGSAEQVTTALKDRFDSDASLGDALNAAVHALRQENGEERTLDSSGLEVAVLERARREHRKFRRITGDRLSALIDGGGAGAAESAASDSAGTQSGSGSADGQNGS</sequence>
<dbReference type="GO" id="GO:0010498">
    <property type="term" value="P:proteasomal protein catabolic process"/>
    <property type="evidence" value="ECO:0007669"/>
    <property type="project" value="UniProtKB-UniRule"/>
</dbReference>
<dbReference type="HAMAP" id="MF_00289_B">
    <property type="entry name" value="Proteasome_A_B"/>
    <property type="match status" value="1"/>
</dbReference>
<comment type="subcellular location">
    <subcellularLocation>
        <location evidence="3">Cytoplasm</location>
    </subcellularLocation>
</comment>
<dbReference type="KEGG" id="strr:EKD16_11910"/>
<dbReference type="GO" id="GO:0005737">
    <property type="term" value="C:cytoplasm"/>
    <property type="evidence" value="ECO:0007669"/>
    <property type="project" value="UniProtKB-SubCell"/>
</dbReference>
<dbReference type="AlphaFoldDB" id="A0A4P6Q0Y1"/>
<dbReference type="Pfam" id="PF00227">
    <property type="entry name" value="Proteasome"/>
    <property type="match status" value="1"/>
</dbReference>
<protein>
    <recommendedName>
        <fullName evidence="3">Proteasome subunit alpha</fullName>
    </recommendedName>
    <alternativeName>
        <fullName evidence="3">20S proteasome alpha subunit</fullName>
    </alternativeName>
    <alternativeName>
        <fullName evidence="3">Proteasome core protein PrcA</fullName>
    </alternativeName>
</protein>
<evidence type="ECO:0000256" key="5">
    <source>
        <dbReference type="SAM" id="MobiDB-lite"/>
    </source>
</evidence>
<name>A0A4P6Q0Y1_9ACTN</name>
<dbReference type="Gene3D" id="3.60.20.10">
    <property type="entry name" value="Glutamine Phosphoribosylpyrophosphate, subunit 1, domain 1"/>
    <property type="match status" value="1"/>
</dbReference>
<dbReference type="InterPro" id="IPR001353">
    <property type="entry name" value="Proteasome_sua/b"/>
</dbReference>
<reference evidence="6 7" key="1">
    <citation type="submission" date="2019-02" db="EMBL/GenBank/DDBJ databases">
        <authorList>
            <person name="Khodamoradi S."/>
            <person name="Hahnke R.L."/>
            <person name="Kaempfer P."/>
            <person name="Schumann P."/>
            <person name="Rohde M."/>
            <person name="Steinert M."/>
            <person name="Luzhetskyy A."/>
            <person name="Wink J."/>
            <person name="Ruckert C."/>
        </authorList>
    </citation>
    <scope>NUCLEOTIDE SEQUENCE [LARGE SCALE GENOMIC DNA]</scope>
    <source>
        <strain evidence="6 7">M2</strain>
    </source>
</reference>
<dbReference type="GO" id="GO:0019773">
    <property type="term" value="C:proteasome core complex, alpha-subunit complex"/>
    <property type="evidence" value="ECO:0007669"/>
    <property type="project" value="UniProtKB-UniRule"/>
</dbReference>
<dbReference type="UniPathway" id="UPA00997"/>
<dbReference type="GO" id="GO:0004298">
    <property type="term" value="F:threonine-type endopeptidase activity"/>
    <property type="evidence" value="ECO:0007669"/>
    <property type="project" value="InterPro"/>
</dbReference>
<dbReference type="InterPro" id="IPR050115">
    <property type="entry name" value="Proteasome_alpha"/>
</dbReference>
<dbReference type="GO" id="GO:0019941">
    <property type="term" value="P:modification-dependent protein catabolic process"/>
    <property type="evidence" value="ECO:0007669"/>
    <property type="project" value="UniProtKB-UniRule"/>
</dbReference>
<comment type="pathway">
    <text evidence="3">Protein degradation; proteasomal Pup-dependent pathway.</text>
</comment>
<dbReference type="InterPro" id="IPR023332">
    <property type="entry name" value="Proteasome_alpha-type"/>
</dbReference>
<dbReference type="PROSITE" id="PS51475">
    <property type="entry name" value="PROTEASOME_ALPHA_2"/>
    <property type="match status" value="1"/>
</dbReference>
<evidence type="ECO:0000313" key="7">
    <source>
        <dbReference type="Proteomes" id="UP000292235"/>
    </source>
</evidence>
<dbReference type="PANTHER" id="PTHR11599">
    <property type="entry name" value="PROTEASOME SUBUNIT ALPHA/BETA"/>
    <property type="match status" value="1"/>
</dbReference>
<comment type="activity regulation">
    <text evidence="3">The formation of the proteasomal ATPase ARC-20S proteasome complex, likely via the docking of the C-termini of ARC into the intersubunit pockets in the alpha-rings, may trigger opening of the gate for substrate entry. Interconversion between the open-gate and close-gate conformations leads to a dynamic regulation of the 20S proteasome proteolysis activity.</text>
</comment>
<accession>A0A4P6Q0Y1</accession>
<organism evidence="6 7">
    <name type="scientific">Streptomonospora litoralis</name>
    <dbReference type="NCBI Taxonomy" id="2498135"/>
    <lineage>
        <taxon>Bacteria</taxon>
        <taxon>Bacillati</taxon>
        <taxon>Actinomycetota</taxon>
        <taxon>Actinomycetes</taxon>
        <taxon>Streptosporangiales</taxon>
        <taxon>Nocardiopsidaceae</taxon>
        <taxon>Streptomonospora</taxon>
    </lineage>
</organism>
<proteinExistence type="inferred from homology"/>
<keyword evidence="1 3" id="KW-0963">Cytoplasm</keyword>